<feature type="transmembrane region" description="Helical" evidence="1">
    <location>
        <begin position="126"/>
        <end position="145"/>
    </location>
</feature>
<feature type="transmembrane region" description="Helical" evidence="1">
    <location>
        <begin position="61"/>
        <end position="83"/>
    </location>
</feature>
<feature type="transmembrane region" description="Helical" evidence="1">
    <location>
        <begin position="30"/>
        <end position="49"/>
    </location>
</feature>
<evidence type="ECO:0000256" key="1">
    <source>
        <dbReference type="SAM" id="Phobius"/>
    </source>
</evidence>
<reference evidence="2 3" key="1">
    <citation type="journal article" date="2017" name="ISME J.">
        <title>An acid-tolerant ammonia-oxidizing ?-proteobacterium from soil.</title>
        <authorList>
            <person name="Hayatsu M."/>
            <person name="Tago K."/>
            <person name="Uchiyama I."/>
            <person name="Toyoda A."/>
            <person name="Wang Y."/>
            <person name="Shimomura Y."/>
            <person name="Okubo T."/>
            <person name="Kurisu F."/>
            <person name="Hirono Y."/>
            <person name="Nonaka K."/>
            <person name="Akiyama H."/>
            <person name="Itoh T."/>
            <person name="Takami H."/>
        </authorList>
    </citation>
    <scope>NUCLEOTIDE SEQUENCE [LARGE SCALE GENOMIC DNA]</scope>
    <source>
        <strain evidence="2 3">TAO100</strain>
    </source>
</reference>
<keyword evidence="1 2" id="KW-0812">Transmembrane</keyword>
<sequence length="189" mass="21845">MKVKYQRYFPSFAWGLLALPPLRHILESSMVTHMLIQLPALAFVGWWFGQGFSKDLTRKIALWNQWGITGMVLVVITMFYWMLPRALDAAISEPVFEAAKFFVIPLFIGTAFNLSWSSLPPIAQGVLKLEFWATFMRLGWLYIVLPDRLCANYLLGDQRILGYILLILGSVWAVSWALKILFGIRWRWA</sequence>
<dbReference type="Proteomes" id="UP000243679">
    <property type="component" value="Chromosome"/>
</dbReference>
<keyword evidence="1" id="KW-0472">Membrane</keyword>
<dbReference type="EMBL" id="AP014836">
    <property type="protein sequence ID" value="BAW79687.1"/>
    <property type="molecule type" value="Genomic_DNA"/>
</dbReference>
<dbReference type="KEGG" id="ntt:TAO_0317"/>
<keyword evidence="1" id="KW-1133">Transmembrane helix</keyword>
<proteinExistence type="predicted"/>
<protein>
    <submittedName>
        <fullName evidence="2">Transmembrane protein</fullName>
    </submittedName>
</protein>
<dbReference type="OrthoDB" id="2388670at2"/>
<feature type="transmembrane region" description="Helical" evidence="1">
    <location>
        <begin position="95"/>
        <end position="114"/>
    </location>
</feature>
<dbReference type="RefSeq" id="WP_096526312.1">
    <property type="nucleotide sequence ID" value="NZ_AP014836.1"/>
</dbReference>
<feature type="transmembrane region" description="Helical" evidence="1">
    <location>
        <begin position="160"/>
        <end position="182"/>
    </location>
</feature>
<evidence type="ECO:0000313" key="2">
    <source>
        <dbReference type="EMBL" id="BAW79687.1"/>
    </source>
</evidence>
<name>A0A1Q2SKP9_9GAMM</name>
<accession>A0A1Q2SKP9</accession>
<evidence type="ECO:0000313" key="3">
    <source>
        <dbReference type="Proteomes" id="UP000243679"/>
    </source>
</evidence>
<keyword evidence="3" id="KW-1185">Reference proteome</keyword>
<dbReference type="AlphaFoldDB" id="A0A1Q2SKP9"/>
<gene>
    <name evidence="2" type="ORF">TAO_0317</name>
</gene>
<organism evidence="2 3">
    <name type="scientific">Candidatus Nitrosoglobus terrae</name>
    <dbReference type="NCBI Taxonomy" id="1630141"/>
    <lineage>
        <taxon>Bacteria</taxon>
        <taxon>Pseudomonadati</taxon>
        <taxon>Pseudomonadota</taxon>
        <taxon>Gammaproteobacteria</taxon>
        <taxon>Chromatiales</taxon>
        <taxon>Chromatiaceae</taxon>
        <taxon>Candidatus Nitrosoglobus</taxon>
    </lineage>
</organism>